<dbReference type="RefSeq" id="WP_166523295.1">
    <property type="nucleotide sequence ID" value="NZ_JAAABI010000002.1"/>
</dbReference>
<gene>
    <name evidence="15" type="ORF">GTQ34_08215</name>
</gene>
<dbReference type="PANTHER" id="PTHR30069">
    <property type="entry name" value="TONB-DEPENDENT OUTER MEMBRANE RECEPTOR"/>
    <property type="match status" value="1"/>
</dbReference>
<keyword evidence="16" id="KW-1185">Reference proteome</keyword>
<feature type="domain" description="TonB-dependent receptor-like beta-barrel" evidence="13">
    <location>
        <begin position="310"/>
        <end position="828"/>
    </location>
</feature>
<evidence type="ECO:0000259" key="14">
    <source>
        <dbReference type="Pfam" id="PF07715"/>
    </source>
</evidence>
<dbReference type="GO" id="GO:0015344">
    <property type="term" value="F:siderophore uptake transmembrane transporter activity"/>
    <property type="evidence" value="ECO:0007669"/>
    <property type="project" value="TreeGrafter"/>
</dbReference>
<dbReference type="InterPro" id="IPR012910">
    <property type="entry name" value="Plug_dom"/>
</dbReference>
<evidence type="ECO:0000256" key="10">
    <source>
        <dbReference type="PROSITE-ProRule" id="PRU01360"/>
    </source>
</evidence>
<dbReference type="Gene3D" id="2.60.40.1120">
    <property type="entry name" value="Carboxypeptidase-like, regulatory domain"/>
    <property type="match status" value="1"/>
</dbReference>
<accession>A0A964WXS6</accession>
<comment type="similarity">
    <text evidence="10 11">Belongs to the TonB-dependent receptor family.</text>
</comment>
<dbReference type="InterPro" id="IPR008969">
    <property type="entry name" value="CarboxyPept-like_regulatory"/>
</dbReference>
<dbReference type="SUPFAM" id="SSF56935">
    <property type="entry name" value="Porins"/>
    <property type="match status" value="1"/>
</dbReference>
<keyword evidence="8 15" id="KW-0675">Receptor</keyword>
<dbReference type="GO" id="GO:0044718">
    <property type="term" value="P:siderophore transmembrane transport"/>
    <property type="evidence" value="ECO:0007669"/>
    <property type="project" value="TreeGrafter"/>
</dbReference>
<keyword evidence="2 10" id="KW-0813">Transport</keyword>
<dbReference type="InterPro" id="IPR000531">
    <property type="entry name" value="Beta-barrel_TonB"/>
</dbReference>
<dbReference type="Gene3D" id="2.170.130.10">
    <property type="entry name" value="TonB-dependent receptor, plug domain"/>
    <property type="match status" value="1"/>
</dbReference>
<comment type="subcellular location">
    <subcellularLocation>
        <location evidence="1 10">Cell outer membrane</location>
        <topology evidence="1 10">Multi-pass membrane protein</topology>
    </subcellularLocation>
</comment>
<evidence type="ECO:0000256" key="3">
    <source>
        <dbReference type="ARBA" id="ARBA00022452"/>
    </source>
</evidence>
<dbReference type="Pfam" id="PF13715">
    <property type="entry name" value="CarbopepD_reg_2"/>
    <property type="match status" value="1"/>
</dbReference>
<evidence type="ECO:0000256" key="11">
    <source>
        <dbReference type="RuleBase" id="RU003357"/>
    </source>
</evidence>
<keyword evidence="4 10" id="KW-0812">Transmembrane</keyword>
<keyword evidence="5 12" id="KW-0732">Signal</keyword>
<keyword evidence="6 11" id="KW-0798">TonB box</keyword>
<name>A0A964WXS6_9FLAO</name>
<sequence length="858" mass="94835">MRRIYLAFVAIFVSAMAFSQGTVSGTVVDGELGSPLPGASVVLQGTQIGASTDFDGNFSLDVSGSSGTLVVSYIGYVTKTVSFTSLGSVGNISLDPDAQQLEGVVVIGSGLIDLAEKRRTPVAVSTISKSIIQEQAVGNVEVPEIIKTTPSAFVSGQTGFGDSQLFLRGFDQTNVAVLLNGQPVNGMEDGRIFWSNWQGIADVANGVQVQRGLGSSRLAISSVGGTINLVMKSAEREQGGFARFMGANDSYFKGTVSYDSGINEKGWSYSVLLDHWQAHRKWASGTFGSGQTYFFAVGYKPNDTHAFNVLLTGAPQQHGQRWSQSRETIAADPRFNQHWGFNDGELESERTNYYHKPVFNFNWDWTLSDKTELATVAYASWGRGGGTGPRGRGRIRTADPDGDGPLIGQIDYAAITAQNTAAGTGGSGDDVYIRRSSVNNHQWYGLVSNLNTELSETLNFSVGTDIRLYTGDHWRQVSDLYGLTAWTGDRPDGADVTETFDPNPWAALFNFADEDQRIDYDYSEDINYQGLFSQIEYADDRFSAFFQGAISNQSYQRNGRFEGNNGLGKSDKLSKFGYNVKSGVAFDMAPEHKIFANVGYYSRQPFLDNIFVDIRNSNEIFDNPEVDNEDITGIEFGYQYRKNNFRANFNFYYTNWDNRVLTATDIDDNGTPDDDSDDIELNIFDRGVNQIHRGAEFDMEYNVPGKFRIYGYLSAGSWEFNGSSNVAVFNDETGELVSSSEGTVRDGVKVPFAPQFTAGLSAKYFVLDDLSFDGNLNFFDRLWFSDGNSVQTENVGYIDSYSLTDLGMTYDFTFGDSRLTLRGNVFNVFDEIRVQQSDRFGFFNTNGITYNVSLKYNF</sequence>
<evidence type="ECO:0000256" key="1">
    <source>
        <dbReference type="ARBA" id="ARBA00004571"/>
    </source>
</evidence>
<dbReference type="AlphaFoldDB" id="A0A964WXS6"/>
<proteinExistence type="inferred from homology"/>
<dbReference type="GO" id="GO:0009279">
    <property type="term" value="C:cell outer membrane"/>
    <property type="evidence" value="ECO:0007669"/>
    <property type="project" value="UniProtKB-SubCell"/>
</dbReference>
<evidence type="ECO:0000313" key="15">
    <source>
        <dbReference type="EMBL" id="NAY91899.1"/>
    </source>
</evidence>
<protein>
    <submittedName>
        <fullName evidence="15">TonB-dependent receptor</fullName>
    </submittedName>
</protein>
<reference evidence="15" key="1">
    <citation type="submission" date="2020-01" db="EMBL/GenBank/DDBJ databases">
        <title>Muricauda ochracea sp. nov., isolated from a tidal flat of Garorim bay in Korea.</title>
        <authorList>
            <person name="Kim D."/>
            <person name="Yoo Y."/>
            <person name="Kim J.-J."/>
        </authorList>
    </citation>
    <scope>NUCLEOTIDE SEQUENCE</scope>
    <source>
        <strain evidence="15">JGD-17</strain>
    </source>
</reference>
<keyword evidence="7 10" id="KW-0472">Membrane</keyword>
<dbReference type="InterPro" id="IPR037066">
    <property type="entry name" value="Plug_dom_sf"/>
</dbReference>
<evidence type="ECO:0000256" key="4">
    <source>
        <dbReference type="ARBA" id="ARBA00022692"/>
    </source>
</evidence>
<feature type="chain" id="PRO_5037539489" evidence="12">
    <location>
        <begin position="20"/>
        <end position="858"/>
    </location>
</feature>
<evidence type="ECO:0000256" key="7">
    <source>
        <dbReference type="ARBA" id="ARBA00023136"/>
    </source>
</evidence>
<evidence type="ECO:0000256" key="12">
    <source>
        <dbReference type="SAM" id="SignalP"/>
    </source>
</evidence>
<dbReference type="PANTHER" id="PTHR30069:SF29">
    <property type="entry name" value="HEMOGLOBIN AND HEMOGLOBIN-HAPTOGLOBIN-BINDING PROTEIN 1-RELATED"/>
    <property type="match status" value="1"/>
</dbReference>
<evidence type="ECO:0000259" key="13">
    <source>
        <dbReference type="Pfam" id="PF00593"/>
    </source>
</evidence>
<dbReference type="SUPFAM" id="SSF49464">
    <property type="entry name" value="Carboxypeptidase regulatory domain-like"/>
    <property type="match status" value="1"/>
</dbReference>
<evidence type="ECO:0000256" key="9">
    <source>
        <dbReference type="ARBA" id="ARBA00023237"/>
    </source>
</evidence>
<dbReference type="Proteomes" id="UP000667650">
    <property type="component" value="Unassembled WGS sequence"/>
</dbReference>
<dbReference type="Gene3D" id="2.40.170.20">
    <property type="entry name" value="TonB-dependent receptor, beta-barrel domain"/>
    <property type="match status" value="1"/>
</dbReference>
<dbReference type="EMBL" id="JAAABI010000002">
    <property type="protein sequence ID" value="NAY91899.1"/>
    <property type="molecule type" value="Genomic_DNA"/>
</dbReference>
<keyword evidence="3 10" id="KW-1134">Transmembrane beta strand</keyword>
<dbReference type="Pfam" id="PF00593">
    <property type="entry name" value="TonB_dep_Rec_b-barrel"/>
    <property type="match status" value="1"/>
</dbReference>
<evidence type="ECO:0000256" key="6">
    <source>
        <dbReference type="ARBA" id="ARBA00023077"/>
    </source>
</evidence>
<dbReference type="PROSITE" id="PS52016">
    <property type="entry name" value="TONB_DEPENDENT_REC_3"/>
    <property type="match status" value="1"/>
</dbReference>
<feature type="domain" description="TonB-dependent receptor plug" evidence="14">
    <location>
        <begin position="117"/>
        <end position="226"/>
    </location>
</feature>
<dbReference type="InterPro" id="IPR039426">
    <property type="entry name" value="TonB-dep_rcpt-like"/>
</dbReference>
<organism evidence="15 16">
    <name type="scientific">Flagellimonas ochracea</name>
    <dbReference type="NCBI Taxonomy" id="2696472"/>
    <lineage>
        <taxon>Bacteria</taxon>
        <taxon>Pseudomonadati</taxon>
        <taxon>Bacteroidota</taxon>
        <taxon>Flavobacteriia</taxon>
        <taxon>Flavobacteriales</taxon>
        <taxon>Flavobacteriaceae</taxon>
        <taxon>Flagellimonas</taxon>
    </lineage>
</organism>
<feature type="signal peptide" evidence="12">
    <location>
        <begin position="1"/>
        <end position="19"/>
    </location>
</feature>
<comment type="caution">
    <text evidence="15">The sequence shown here is derived from an EMBL/GenBank/DDBJ whole genome shotgun (WGS) entry which is preliminary data.</text>
</comment>
<dbReference type="Pfam" id="PF07715">
    <property type="entry name" value="Plug"/>
    <property type="match status" value="1"/>
</dbReference>
<evidence type="ECO:0000256" key="5">
    <source>
        <dbReference type="ARBA" id="ARBA00022729"/>
    </source>
</evidence>
<evidence type="ECO:0000256" key="2">
    <source>
        <dbReference type="ARBA" id="ARBA00022448"/>
    </source>
</evidence>
<dbReference type="InterPro" id="IPR036942">
    <property type="entry name" value="Beta-barrel_TonB_sf"/>
</dbReference>
<evidence type="ECO:0000313" key="16">
    <source>
        <dbReference type="Proteomes" id="UP000667650"/>
    </source>
</evidence>
<keyword evidence="9 10" id="KW-0998">Cell outer membrane</keyword>
<evidence type="ECO:0000256" key="8">
    <source>
        <dbReference type="ARBA" id="ARBA00023170"/>
    </source>
</evidence>